<proteinExistence type="predicted"/>
<dbReference type="InterPro" id="IPR035437">
    <property type="entry name" value="SNase_OB-fold_sf"/>
</dbReference>
<dbReference type="Pfam" id="PF00565">
    <property type="entry name" value="SNase"/>
    <property type="match status" value="1"/>
</dbReference>
<sequence length="173" mass="19394">MPIRNVHRRSETPRSLLGLSSLVLALLIAACAHLVLEPSGRAVGGRAYALDGDTIRIGESRIRLKGIDAPELDQSCMRGETPVLCGEKARDTLLGLILNQHVECRIAGHDRYQRQLARCYVKGEDIGARMVAEGCAVSYGDYRLLEAKARLQSRGIWATTFERPQEWRRRHLY</sequence>
<dbReference type="Proteomes" id="UP000325614">
    <property type="component" value="Chromosome"/>
</dbReference>
<name>A0A5P9K0I2_9HYPH</name>
<evidence type="ECO:0000313" key="2">
    <source>
        <dbReference type="EMBL" id="QFU17045.1"/>
    </source>
</evidence>
<dbReference type="KEGG" id="mico:GDR74_12890"/>
<evidence type="ECO:0000313" key="3">
    <source>
        <dbReference type="Proteomes" id="UP000325614"/>
    </source>
</evidence>
<dbReference type="PROSITE" id="PS50830">
    <property type="entry name" value="TNASE_3"/>
    <property type="match status" value="1"/>
</dbReference>
<dbReference type="PANTHER" id="PTHR12302">
    <property type="entry name" value="EBNA2 BINDING PROTEIN P100"/>
    <property type="match status" value="1"/>
</dbReference>
<keyword evidence="3" id="KW-1185">Reference proteome</keyword>
<gene>
    <name evidence="2" type="ORF">GDR74_12890</name>
</gene>
<evidence type="ECO:0000259" key="1">
    <source>
        <dbReference type="PROSITE" id="PS50830"/>
    </source>
</evidence>
<dbReference type="PANTHER" id="PTHR12302:SF26">
    <property type="entry name" value="BLR1266 PROTEIN"/>
    <property type="match status" value="1"/>
</dbReference>
<feature type="domain" description="TNase-like" evidence="1">
    <location>
        <begin position="40"/>
        <end position="159"/>
    </location>
</feature>
<dbReference type="SUPFAM" id="SSF50199">
    <property type="entry name" value="Staphylococcal nuclease"/>
    <property type="match status" value="1"/>
</dbReference>
<reference evidence="2 3" key="1">
    <citation type="submission" date="2019-10" db="EMBL/GenBank/DDBJ databases">
        <title>Isolation, Identification of Microvirga thermotolerans HR1, a novel thermophilic bacterium and Comparative Genomics of the genus Microvirga.</title>
        <authorList>
            <person name="Li J."/>
            <person name="Zhang W."/>
            <person name="Lin M."/>
            <person name="Wang J."/>
        </authorList>
    </citation>
    <scope>NUCLEOTIDE SEQUENCE [LARGE SCALE GENOMIC DNA]</scope>
    <source>
        <strain evidence="2 3">HR1</strain>
    </source>
</reference>
<accession>A0A5P9K0I2</accession>
<organism evidence="2 3">
    <name type="scientific">Microvirga thermotolerans</name>
    <dbReference type="NCBI Taxonomy" id="2651334"/>
    <lineage>
        <taxon>Bacteria</taxon>
        <taxon>Pseudomonadati</taxon>
        <taxon>Pseudomonadota</taxon>
        <taxon>Alphaproteobacteria</taxon>
        <taxon>Hyphomicrobiales</taxon>
        <taxon>Methylobacteriaceae</taxon>
        <taxon>Microvirga</taxon>
    </lineage>
</organism>
<dbReference type="RefSeq" id="WP_152586681.1">
    <property type="nucleotide sequence ID" value="NZ_CP045423.1"/>
</dbReference>
<dbReference type="Gene3D" id="2.40.50.90">
    <property type="match status" value="1"/>
</dbReference>
<dbReference type="EMBL" id="CP045423">
    <property type="protein sequence ID" value="QFU17045.1"/>
    <property type="molecule type" value="Genomic_DNA"/>
</dbReference>
<protein>
    <submittedName>
        <fullName evidence="2">Thermonuclease family protein</fullName>
    </submittedName>
</protein>
<dbReference type="SMART" id="SM00318">
    <property type="entry name" value="SNc"/>
    <property type="match status" value="1"/>
</dbReference>
<dbReference type="AlphaFoldDB" id="A0A5P9K0I2"/>
<dbReference type="PROSITE" id="PS51257">
    <property type="entry name" value="PROKAR_LIPOPROTEIN"/>
    <property type="match status" value="1"/>
</dbReference>
<dbReference type="InterPro" id="IPR016071">
    <property type="entry name" value="Staphylococal_nuclease_OB-fold"/>
</dbReference>